<dbReference type="Gene3D" id="2.60.40.420">
    <property type="entry name" value="Cupredoxins - blue copper proteins"/>
    <property type="match status" value="1"/>
</dbReference>
<accession>A0A932CSX8</accession>
<reference evidence="1" key="1">
    <citation type="submission" date="2020-07" db="EMBL/GenBank/DDBJ databases">
        <title>Huge and variable diversity of episymbiotic CPR bacteria and DPANN archaea in groundwater ecosystems.</title>
        <authorList>
            <person name="He C.Y."/>
            <person name="Keren R."/>
            <person name="Whittaker M."/>
            <person name="Farag I.F."/>
            <person name="Doudna J."/>
            <person name="Cate J.H.D."/>
            <person name="Banfield J.F."/>
        </authorList>
    </citation>
    <scope>NUCLEOTIDE SEQUENCE</scope>
    <source>
        <strain evidence="1">NC_groundwater_672_Ag_B-0.1um_62_36</strain>
    </source>
</reference>
<organism evidence="1 2">
    <name type="scientific">Tectimicrobiota bacterium</name>
    <dbReference type="NCBI Taxonomy" id="2528274"/>
    <lineage>
        <taxon>Bacteria</taxon>
        <taxon>Pseudomonadati</taxon>
        <taxon>Nitrospinota/Tectimicrobiota group</taxon>
        <taxon>Candidatus Tectimicrobiota</taxon>
    </lineage>
</organism>
<comment type="caution">
    <text evidence="1">The sequence shown here is derived from an EMBL/GenBank/DDBJ whole genome shotgun (WGS) entry which is preliminary data.</text>
</comment>
<evidence type="ECO:0000313" key="2">
    <source>
        <dbReference type="Proteomes" id="UP000769766"/>
    </source>
</evidence>
<dbReference type="AlphaFoldDB" id="A0A932CSX8"/>
<evidence type="ECO:0000313" key="1">
    <source>
        <dbReference type="EMBL" id="MBI2878017.1"/>
    </source>
</evidence>
<gene>
    <name evidence="1" type="ORF">HYY20_14160</name>
</gene>
<dbReference type="EMBL" id="JACPRF010000432">
    <property type="protein sequence ID" value="MBI2878017.1"/>
    <property type="molecule type" value="Genomic_DNA"/>
</dbReference>
<dbReference type="Proteomes" id="UP000769766">
    <property type="component" value="Unassembled WGS sequence"/>
</dbReference>
<protein>
    <submittedName>
        <fullName evidence="1">Uncharacterized protein</fullName>
    </submittedName>
</protein>
<name>A0A932CSX8_UNCTE</name>
<dbReference type="InterPro" id="IPR008972">
    <property type="entry name" value="Cupredoxin"/>
</dbReference>
<sequence>MRERIQWILMLAMTALIFNYGSGPTQAEEAKKGITAIPSDQLTTRIVEIRSEKGLSPKTLVSGKGTTVVWYNASHGSVKIRFDRGDQVKMACADPLHFNLQPEGIFQSEEIPLGGTASLCFIEPGDYAYTLTGSKVQAYPTQRGEFVELGTILVK</sequence>
<proteinExistence type="predicted"/>